<proteinExistence type="inferred from homology"/>
<evidence type="ECO:0000256" key="8">
    <source>
        <dbReference type="ARBA" id="ARBA00022741"/>
    </source>
</evidence>
<evidence type="ECO:0000313" key="17">
    <source>
        <dbReference type="Proteomes" id="UP000014680"/>
    </source>
</evidence>
<dbReference type="PROSITE" id="PS51421">
    <property type="entry name" value="RAS"/>
    <property type="match status" value="1"/>
</dbReference>
<gene>
    <name evidence="16" type="ORF">EIN_310030</name>
</gene>
<dbReference type="SMART" id="SM00173">
    <property type="entry name" value="RAS"/>
    <property type="match status" value="1"/>
</dbReference>
<evidence type="ECO:0000256" key="2">
    <source>
        <dbReference type="ARBA" id="ARBA00004245"/>
    </source>
</evidence>
<dbReference type="GO" id="GO:0007264">
    <property type="term" value="P:small GTPase-mediated signal transduction"/>
    <property type="evidence" value="ECO:0007669"/>
    <property type="project" value="InterPro"/>
</dbReference>
<keyword evidence="12" id="KW-0472">Membrane</keyword>
<evidence type="ECO:0000256" key="1">
    <source>
        <dbReference type="ARBA" id="ARBA00001946"/>
    </source>
</evidence>
<dbReference type="EC" id="3.6.5.2" evidence="5"/>
<dbReference type="AlphaFoldDB" id="A0A0A1TZ22"/>
<protein>
    <recommendedName>
        <fullName evidence="5">small monomeric GTPase</fullName>
        <ecNumber evidence="5">3.6.5.2</ecNumber>
    </recommendedName>
</protein>
<comment type="cofactor">
    <cofactor evidence="1">
        <name>Mg(2+)</name>
        <dbReference type="ChEBI" id="CHEBI:18420"/>
    </cofactor>
</comment>
<evidence type="ECO:0000256" key="5">
    <source>
        <dbReference type="ARBA" id="ARBA00011984"/>
    </source>
</evidence>
<dbReference type="CDD" id="cd00157">
    <property type="entry name" value="Rho"/>
    <property type="match status" value="1"/>
</dbReference>
<dbReference type="PANTHER" id="PTHR24072">
    <property type="entry name" value="RHO FAMILY GTPASE"/>
    <property type="match status" value="1"/>
</dbReference>
<evidence type="ECO:0000256" key="6">
    <source>
        <dbReference type="ARBA" id="ARBA00022481"/>
    </source>
</evidence>
<dbReference type="Proteomes" id="UP000014680">
    <property type="component" value="Unassembled WGS sequence"/>
</dbReference>
<evidence type="ECO:0000256" key="3">
    <source>
        <dbReference type="ARBA" id="ARBA00004370"/>
    </source>
</evidence>
<name>A0A0A1TZ22_ENTIV</name>
<dbReference type="KEGG" id="eiv:EIN_310030"/>
<dbReference type="OMA" id="NWISTEQ"/>
<dbReference type="SMART" id="SM00175">
    <property type="entry name" value="RAB"/>
    <property type="match status" value="1"/>
</dbReference>
<evidence type="ECO:0000256" key="10">
    <source>
        <dbReference type="ARBA" id="ARBA00022842"/>
    </source>
</evidence>
<evidence type="ECO:0000256" key="13">
    <source>
        <dbReference type="ARBA" id="ARBA00023212"/>
    </source>
</evidence>
<keyword evidence="13" id="KW-0206">Cytoskeleton</keyword>
<comment type="similarity">
    <text evidence="4">Belongs to the small GTPase superfamily. Rho family.</text>
</comment>
<evidence type="ECO:0000256" key="12">
    <source>
        <dbReference type="ARBA" id="ARBA00023136"/>
    </source>
</evidence>
<organism evidence="16 17">
    <name type="scientific">Entamoeba invadens IP1</name>
    <dbReference type="NCBI Taxonomy" id="370355"/>
    <lineage>
        <taxon>Eukaryota</taxon>
        <taxon>Amoebozoa</taxon>
        <taxon>Evosea</taxon>
        <taxon>Archamoebae</taxon>
        <taxon>Mastigamoebida</taxon>
        <taxon>Entamoebidae</taxon>
        <taxon>Entamoeba</taxon>
    </lineage>
</organism>
<reference evidence="16 17" key="1">
    <citation type="submission" date="2012-10" db="EMBL/GenBank/DDBJ databases">
        <authorList>
            <person name="Zafar N."/>
            <person name="Inman J."/>
            <person name="Hall N."/>
            <person name="Lorenzi H."/>
            <person name="Caler E."/>
        </authorList>
    </citation>
    <scope>NUCLEOTIDE SEQUENCE [LARGE SCALE GENOMIC DNA]</scope>
    <source>
        <strain evidence="16 17">IP1</strain>
    </source>
</reference>
<keyword evidence="13" id="KW-0963">Cytoplasm</keyword>
<dbReference type="PRINTS" id="PR00449">
    <property type="entry name" value="RASTRNSFRMNG"/>
</dbReference>
<evidence type="ECO:0000256" key="15">
    <source>
        <dbReference type="ARBA" id="ARBA00023289"/>
    </source>
</evidence>
<dbReference type="GO" id="GO:0003925">
    <property type="term" value="F:G protein activity"/>
    <property type="evidence" value="ECO:0007669"/>
    <property type="project" value="UniProtKB-EC"/>
</dbReference>
<dbReference type="Pfam" id="PF00071">
    <property type="entry name" value="Ras"/>
    <property type="match status" value="1"/>
</dbReference>
<dbReference type="GO" id="GO:0005856">
    <property type="term" value="C:cytoskeleton"/>
    <property type="evidence" value="ECO:0007669"/>
    <property type="project" value="UniProtKB-SubCell"/>
</dbReference>
<dbReference type="Gene3D" id="3.40.50.300">
    <property type="entry name" value="P-loop containing nucleotide triphosphate hydrolases"/>
    <property type="match status" value="1"/>
</dbReference>
<keyword evidence="10" id="KW-0460">Magnesium</keyword>
<keyword evidence="7" id="KW-0479">Metal-binding</keyword>
<dbReference type="InterPro" id="IPR003578">
    <property type="entry name" value="Small_GTPase_Rho"/>
</dbReference>
<evidence type="ECO:0000313" key="16">
    <source>
        <dbReference type="EMBL" id="ELP84970.1"/>
    </source>
</evidence>
<dbReference type="PROSITE" id="PS51420">
    <property type="entry name" value="RHO"/>
    <property type="match status" value="1"/>
</dbReference>
<keyword evidence="14" id="KW-0449">Lipoprotein</keyword>
<keyword evidence="11" id="KW-0342">GTP-binding</keyword>
<dbReference type="SUPFAM" id="SSF52540">
    <property type="entry name" value="P-loop containing nucleoside triphosphate hydrolases"/>
    <property type="match status" value="1"/>
</dbReference>
<dbReference type="EMBL" id="KB207092">
    <property type="protein sequence ID" value="ELP84970.1"/>
    <property type="molecule type" value="Genomic_DNA"/>
</dbReference>
<keyword evidence="6" id="KW-0488">Methylation</keyword>
<keyword evidence="8" id="KW-0547">Nucleotide-binding</keyword>
<evidence type="ECO:0000256" key="9">
    <source>
        <dbReference type="ARBA" id="ARBA00022801"/>
    </source>
</evidence>
<dbReference type="InterPro" id="IPR005225">
    <property type="entry name" value="Small_GTP-bd"/>
</dbReference>
<dbReference type="RefSeq" id="XP_004184316.1">
    <property type="nucleotide sequence ID" value="XM_004184268.1"/>
</dbReference>
<dbReference type="InterPro" id="IPR027417">
    <property type="entry name" value="P-loop_NTPase"/>
</dbReference>
<evidence type="ECO:0000256" key="7">
    <source>
        <dbReference type="ARBA" id="ARBA00022723"/>
    </source>
</evidence>
<dbReference type="VEuPathDB" id="AmoebaDB:EIN_310030"/>
<dbReference type="GO" id="GO:0046872">
    <property type="term" value="F:metal ion binding"/>
    <property type="evidence" value="ECO:0007669"/>
    <property type="project" value="UniProtKB-KW"/>
</dbReference>
<dbReference type="InterPro" id="IPR001806">
    <property type="entry name" value="Small_GTPase"/>
</dbReference>
<comment type="subcellular location">
    <subcellularLocation>
        <location evidence="2">Cytoplasm</location>
        <location evidence="2">Cytoskeleton</location>
    </subcellularLocation>
    <subcellularLocation>
        <location evidence="3">Membrane</location>
    </subcellularLocation>
</comment>
<keyword evidence="15" id="KW-0636">Prenylation</keyword>
<keyword evidence="17" id="KW-1185">Reference proteome</keyword>
<sequence>MKLVKCFFIGDGTVGKTSIILRYSLGVFKNYYLPTVLETTCFNVFVKNEKIELWVCDVIEQDDYMNRLPMLYNGIDLFVVCYSVVDVNSFEHVVTKWKSNIEYYSPNTPLMLLGTKIDLREENKKVVKPIQNKVNWISTEQGINKAKEIKAVLFMECSSLTGFNITTLFQNIAKVAKPQTVFSKTNGYCFIF</sequence>
<dbReference type="NCBIfam" id="TIGR00231">
    <property type="entry name" value="small_GTP"/>
    <property type="match status" value="1"/>
</dbReference>
<dbReference type="GeneID" id="14883950"/>
<dbReference type="GO" id="GO:0005525">
    <property type="term" value="F:GTP binding"/>
    <property type="evidence" value="ECO:0007669"/>
    <property type="project" value="UniProtKB-KW"/>
</dbReference>
<evidence type="ECO:0000256" key="11">
    <source>
        <dbReference type="ARBA" id="ARBA00023134"/>
    </source>
</evidence>
<evidence type="ECO:0000256" key="4">
    <source>
        <dbReference type="ARBA" id="ARBA00010142"/>
    </source>
</evidence>
<dbReference type="SMART" id="SM00174">
    <property type="entry name" value="RHO"/>
    <property type="match status" value="1"/>
</dbReference>
<dbReference type="FunFam" id="3.40.50.300:FF:002060">
    <property type="entry name" value="Rho family GTPase"/>
    <property type="match status" value="1"/>
</dbReference>
<keyword evidence="9" id="KW-0378">Hydrolase</keyword>
<dbReference type="GO" id="GO:0016020">
    <property type="term" value="C:membrane"/>
    <property type="evidence" value="ECO:0007669"/>
    <property type="project" value="UniProtKB-SubCell"/>
</dbReference>
<dbReference type="PROSITE" id="PS51419">
    <property type="entry name" value="RAB"/>
    <property type="match status" value="1"/>
</dbReference>
<evidence type="ECO:0000256" key="14">
    <source>
        <dbReference type="ARBA" id="ARBA00023288"/>
    </source>
</evidence>
<accession>A0A0A1TZ22</accession>